<dbReference type="EMBL" id="PUUG01000119">
    <property type="protein sequence ID" value="PQP78995.1"/>
    <property type="molecule type" value="Genomic_DNA"/>
</dbReference>
<evidence type="ECO:0000313" key="11">
    <source>
        <dbReference type="Proteomes" id="UP000238672"/>
    </source>
</evidence>
<dbReference type="GO" id="GO:0004829">
    <property type="term" value="F:threonine-tRNA ligase activity"/>
    <property type="evidence" value="ECO:0007669"/>
    <property type="project" value="InterPro"/>
</dbReference>
<dbReference type="SUPFAM" id="SSF55681">
    <property type="entry name" value="Class II aaRS and biotin synthetases"/>
    <property type="match status" value="1"/>
</dbReference>
<organism evidence="10 11">
    <name type="scientific">Candidatus Phytoplasma phoenicium</name>
    <dbReference type="NCBI Taxonomy" id="198422"/>
    <lineage>
        <taxon>Bacteria</taxon>
        <taxon>Bacillati</taxon>
        <taxon>Mycoplasmatota</taxon>
        <taxon>Mollicutes</taxon>
        <taxon>Acholeplasmatales</taxon>
        <taxon>Acholeplasmataceae</taxon>
        <taxon>Candidatus Phytoplasma</taxon>
        <taxon>16SrIX (Pigeon pea witches'-broom group)</taxon>
    </lineage>
</organism>
<dbReference type="InterPro" id="IPR002320">
    <property type="entry name" value="Thr-tRNA-ligase_IIa"/>
</dbReference>
<evidence type="ECO:0000256" key="7">
    <source>
        <dbReference type="ARBA" id="ARBA00023146"/>
    </source>
</evidence>
<sequence length="168" mass="19714">VLNALGHEQTLSTIQLDFLLPKRFDLTYIVTDNVKYHPILIHRAIVSTMERFVAYLIEKNKGVLPLWLAPIQIILIPINNSAHSEYTQKIKQFFIKNNFRVELNDKDVSLGLKIREAQKSKIPYQIVIGEQEMQNDILTVRRYQSQQQQKINLLNFIENLKELIETKQ</sequence>
<evidence type="ECO:0000313" key="10">
    <source>
        <dbReference type="EMBL" id="PQP78995.1"/>
    </source>
</evidence>
<dbReference type="GO" id="GO:0006435">
    <property type="term" value="P:threonyl-tRNA aminoacylation"/>
    <property type="evidence" value="ECO:0007669"/>
    <property type="project" value="InterPro"/>
</dbReference>
<dbReference type="Pfam" id="PF00587">
    <property type="entry name" value="tRNA-synt_2b"/>
    <property type="match status" value="1"/>
</dbReference>
<dbReference type="CDD" id="cd00860">
    <property type="entry name" value="ThrRS_anticodon"/>
    <property type="match status" value="1"/>
</dbReference>
<feature type="domain" description="Anticodon-binding" evidence="9">
    <location>
        <begin position="72"/>
        <end position="162"/>
    </location>
</feature>
<evidence type="ECO:0000256" key="6">
    <source>
        <dbReference type="ARBA" id="ARBA00022917"/>
    </source>
</evidence>
<keyword evidence="4" id="KW-0862">Zinc</keyword>
<proteinExistence type="inferred from homology"/>
<dbReference type="InterPro" id="IPR004154">
    <property type="entry name" value="Anticodon-bd"/>
</dbReference>
<dbReference type="GO" id="GO:0005737">
    <property type="term" value="C:cytoplasm"/>
    <property type="evidence" value="ECO:0007669"/>
    <property type="project" value="InterPro"/>
</dbReference>
<evidence type="ECO:0000259" key="8">
    <source>
        <dbReference type="Pfam" id="PF00587"/>
    </source>
</evidence>
<dbReference type="GO" id="GO:0005524">
    <property type="term" value="F:ATP binding"/>
    <property type="evidence" value="ECO:0007669"/>
    <property type="project" value="UniProtKB-KW"/>
</dbReference>
<dbReference type="InterPro" id="IPR036621">
    <property type="entry name" value="Anticodon-bd_dom_sf"/>
</dbReference>
<dbReference type="InterPro" id="IPR045864">
    <property type="entry name" value="aa-tRNA-synth_II/BPL/LPL"/>
</dbReference>
<dbReference type="InterPro" id="IPR002314">
    <property type="entry name" value="aa-tRNA-synt_IIb"/>
</dbReference>
<evidence type="ECO:0000256" key="5">
    <source>
        <dbReference type="ARBA" id="ARBA00022840"/>
    </source>
</evidence>
<gene>
    <name evidence="10" type="ORF">C6B37_02800</name>
</gene>
<evidence type="ECO:0000259" key="9">
    <source>
        <dbReference type="Pfam" id="PF03129"/>
    </source>
</evidence>
<dbReference type="GO" id="GO:0046872">
    <property type="term" value="F:metal ion binding"/>
    <property type="evidence" value="ECO:0007669"/>
    <property type="project" value="UniProtKB-KW"/>
</dbReference>
<keyword evidence="2" id="KW-0963">Cytoplasm</keyword>
<dbReference type="Proteomes" id="UP000238672">
    <property type="component" value="Unassembled WGS sequence"/>
</dbReference>
<dbReference type="InterPro" id="IPR047246">
    <property type="entry name" value="ThrRS_anticodon"/>
</dbReference>
<feature type="domain" description="Aminoacyl-tRNA synthetase class II (G/ P/ S/T)" evidence="8">
    <location>
        <begin position="4"/>
        <end position="60"/>
    </location>
</feature>
<protein>
    <submittedName>
        <fullName evidence="10">Threonine--tRNA ligase</fullName>
    </submittedName>
</protein>
<comment type="similarity">
    <text evidence="1">Belongs to the class-II aminoacyl-tRNA synthetase family.</text>
</comment>
<dbReference type="PANTHER" id="PTHR11451:SF56">
    <property type="entry name" value="THREONINE--TRNA LIGASE 1"/>
    <property type="match status" value="1"/>
</dbReference>
<dbReference type="SUPFAM" id="SSF52954">
    <property type="entry name" value="Class II aaRS ABD-related"/>
    <property type="match status" value="1"/>
</dbReference>
<name>A0A2S8NST4_9MOLU</name>
<feature type="non-terminal residue" evidence="10">
    <location>
        <position position="1"/>
    </location>
</feature>
<dbReference type="PANTHER" id="PTHR11451">
    <property type="entry name" value="THREONINE-TRNA LIGASE"/>
    <property type="match status" value="1"/>
</dbReference>
<dbReference type="PRINTS" id="PR01047">
    <property type="entry name" value="TRNASYNTHTHR"/>
</dbReference>
<dbReference type="Pfam" id="PF03129">
    <property type="entry name" value="HGTP_anticodon"/>
    <property type="match status" value="1"/>
</dbReference>
<evidence type="ECO:0000256" key="4">
    <source>
        <dbReference type="ARBA" id="ARBA00022833"/>
    </source>
</evidence>
<evidence type="ECO:0000256" key="2">
    <source>
        <dbReference type="ARBA" id="ARBA00022490"/>
    </source>
</evidence>
<comment type="caution">
    <text evidence="10">The sequence shown here is derived from an EMBL/GenBank/DDBJ whole genome shotgun (WGS) entry which is preliminary data.</text>
</comment>
<keyword evidence="10" id="KW-0436">Ligase</keyword>
<dbReference type="FunFam" id="3.40.50.800:FF:000001">
    <property type="entry name" value="Threonine--tRNA ligase"/>
    <property type="match status" value="1"/>
</dbReference>
<keyword evidence="11" id="KW-1185">Reference proteome</keyword>
<reference evidence="10 11" key="1">
    <citation type="submission" date="2018-02" db="EMBL/GenBank/DDBJ databases">
        <title>Metagenomics reveals mixed infection of spiroplasma and phytoplasma in chicory.</title>
        <authorList>
            <person name="Polano C."/>
            <person name="Moruzzi S."/>
            <person name="Ermacora P."/>
            <person name="Ferrini F."/>
            <person name="Martini M."/>
            <person name="Firrao G."/>
        </authorList>
    </citation>
    <scope>NUCLEOTIDE SEQUENCE [LARGE SCALE GENOMIC DNA]</scope>
    <source>
        <strain evidence="10 11">ChiP</strain>
    </source>
</reference>
<dbReference type="AlphaFoldDB" id="A0A2S8NST4"/>
<keyword evidence="7" id="KW-0030">Aminoacyl-tRNA synthetase</keyword>
<keyword evidence="3" id="KW-0479">Metal-binding</keyword>
<keyword evidence="5" id="KW-0547">Nucleotide-binding</keyword>
<dbReference type="Gene3D" id="3.30.930.10">
    <property type="entry name" value="Bira Bifunctional Protein, Domain 2"/>
    <property type="match status" value="1"/>
</dbReference>
<dbReference type="Gene3D" id="3.40.50.800">
    <property type="entry name" value="Anticodon-binding domain"/>
    <property type="match status" value="1"/>
</dbReference>
<evidence type="ECO:0000256" key="3">
    <source>
        <dbReference type="ARBA" id="ARBA00022723"/>
    </source>
</evidence>
<accession>A0A2S8NST4</accession>
<keyword evidence="5" id="KW-0067">ATP-binding</keyword>
<keyword evidence="6" id="KW-0648">Protein biosynthesis</keyword>
<evidence type="ECO:0000256" key="1">
    <source>
        <dbReference type="ARBA" id="ARBA00008226"/>
    </source>
</evidence>